<name>A0AC35THG4_9BILA</name>
<evidence type="ECO:0000313" key="2">
    <source>
        <dbReference type="WBParaSite" id="RSKR_0000056600.1"/>
    </source>
</evidence>
<reference evidence="2" key="1">
    <citation type="submission" date="2016-11" db="UniProtKB">
        <authorList>
            <consortium name="WormBaseParasite"/>
        </authorList>
    </citation>
    <scope>IDENTIFICATION</scope>
    <source>
        <strain evidence="2">KR3021</strain>
    </source>
</reference>
<evidence type="ECO:0000313" key="1">
    <source>
        <dbReference type="Proteomes" id="UP000095286"/>
    </source>
</evidence>
<dbReference type="WBParaSite" id="RSKR_0000056600.1">
    <property type="protein sequence ID" value="RSKR_0000056600.1"/>
    <property type="gene ID" value="RSKR_0000056600"/>
</dbReference>
<proteinExistence type="predicted"/>
<protein>
    <submittedName>
        <fullName evidence="2">Uncharacterized protein</fullName>
    </submittedName>
</protein>
<accession>A0AC35THG4</accession>
<sequence>MGCDCILPPPIFDLPPPPDPSYIFELLSDEPLSSLRKIQLESCEFSPILDVLNVQDKIRNLSPQLLPYLLLCLIFILIIVLIVIIFIIKLKRSKQSSIPTTLKKPTTSFDVCGGAFFGTNGQYNPVLNNSSSSGESNLNWSVPYERSNILINGGLHHNVYGSASHHDIVHHPFPHTAYNTSNRHMRPSNSTTLKFPVNEEGYCTVRHYDDIGGAYATPDISCQTFRKPPPSIPPPPVPLQAFLDDNASSCSSSSAAELERIHGIVTHSPPINTNFGNNYPKYPHGGRESGYGTGPSRLQNHLASPRSSSTSKPYTSPNTSSIVDAGISDANMTYV</sequence>
<organism evidence="1 2">
    <name type="scientific">Rhabditophanes sp. KR3021</name>
    <dbReference type="NCBI Taxonomy" id="114890"/>
    <lineage>
        <taxon>Eukaryota</taxon>
        <taxon>Metazoa</taxon>
        <taxon>Ecdysozoa</taxon>
        <taxon>Nematoda</taxon>
        <taxon>Chromadorea</taxon>
        <taxon>Rhabditida</taxon>
        <taxon>Tylenchina</taxon>
        <taxon>Panagrolaimomorpha</taxon>
        <taxon>Strongyloidoidea</taxon>
        <taxon>Alloionematidae</taxon>
        <taxon>Rhabditophanes</taxon>
    </lineage>
</organism>
<dbReference type="Proteomes" id="UP000095286">
    <property type="component" value="Unplaced"/>
</dbReference>